<sequence>MGKKVEHPLDILREELQQTNVALKCAYDKFNYVTEPELIEASIYEISALKARYSYLLRCIKEQEPAARSGGRTVSPAAVAASAGKGGPVCPV</sequence>
<dbReference type="EMBL" id="AP023418">
    <property type="protein sequence ID" value="BCK80301.1"/>
    <property type="molecule type" value="Genomic_DNA"/>
</dbReference>
<evidence type="ECO:0000313" key="1">
    <source>
        <dbReference type="EMBL" id="BCK80301.1"/>
    </source>
</evidence>
<evidence type="ECO:0000313" key="2">
    <source>
        <dbReference type="Proteomes" id="UP000681035"/>
    </source>
</evidence>
<proteinExistence type="predicted"/>
<gene>
    <name evidence="1" type="ORF">MM50RIKEN_00640</name>
</gene>
<protein>
    <recommendedName>
        <fullName evidence="3">DUF2508 family protein</fullName>
    </recommendedName>
</protein>
<dbReference type="Proteomes" id="UP000681035">
    <property type="component" value="Chromosome"/>
</dbReference>
<dbReference type="Pfam" id="PF10704">
    <property type="entry name" value="DUF2508"/>
    <property type="match status" value="1"/>
</dbReference>
<keyword evidence="2" id="KW-1185">Reference proteome</keyword>
<dbReference type="InterPro" id="IPR019644">
    <property type="entry name" value="DUF2508"/>
</dbReference>
<dbReference type="KEGG" id="vcop:MM50RIKEN_00640"/>
<evidence type="ECO:0008006" key="3">
    <source>
        <dbReference type="Google" id="ProtNLM"/>
    </source>
</evidence>
<reference evidence="1" key="1">
    <citation type="submission" date="2020-09" db="EMBL/GenBank/DDBJ databases">
        <title>New species isolated from human feces.</title>
        <authorList>
            <person name="Kitahara M."/>
            <person name="Shigeno Y."/>
            <person name="Shime M."/>
            <person name="Matsumoto Y."/>
            <person name="Nakamura S."/>
            <person name="Motooka D."/>
            <person name="Fukuoka S."/>
            <person name="Nishikawa H."/>
            <person name="Benno Y."/>
        </authorList>
    </citation>
    <scope>NUCLEOTIDE SEQUENCE</scope>
    <source>
        <strain evidence="1">MM50</strain>
    </source>
</reference>
<accession>A0A810Q4E5</accession>
<name>A0A810Q4E5_9FIRM</name>
<dbReference type="RefSeq" id="WP_213541277.1">
    <property type="nucleotide sequence ID" value="NZ_AP023418.1"/>
</dbReference>
<dbReference type="AlphaFoldDB" id="A0A810Q4E5"/>
<organism evidence="1 2">
    <name type="scientific">Vescimonas coprocola</name>
    <dbReference type="NCBI Taxonomy" id="2714355"/>
    <lineage>
        <taxon>Bacteria</taxon>
        <taxon>Bacillati</taxon>
        <taxon>Bacillota</taxon>
        <taxon>Clostridia</taxon>
        <taxon>Eubacteriales</taxon>
        <taxon>Oscillospiraceae</taxon>
        <taxon>Vescimonas</taxon>
    </lineage>
</organism>